<name>A0A812Q1M9_9DINO</name>
<organism evidence="2 3">
    <name type="scientific">Symbiodinium natans</name>
    <dbReference type="NCBI Taxonomy" id="878477"/>
    <lineage>
        <taxon>Eukaryota</taxon>
        <taxon>Sar</taxon>
        <taxon>Alveolata</taxon>
        <taxon>Dinophyceae</taxon>
        <taxon>Suessiales</taxon>
        <taxon>Symbiodiniaceae</taxon>
        <taxon>Symbiodinium</taxon>
    </lineage>
</organism>
<accession>A0A812Q1M9</accession>
<evidence type="ECO:0000313" key="3">
    <source>
        <dbReference type="Proteomes" id="UP000604046"/>
    </source>
</evidence>
<evidence type="ECO:0000256" key="1">
    <source>
        <dbReference type="SAM" id="Phobius"/>
    </source>
</evidence>
<feature type="transmembrane region" description="Helical" evidence="1">
    <location>
        <begin position="162"/>
        <end position="187"/>
    </location>
</feature>
<reference evidence="2" key="1">
    <citation type="submission" date="2021-02" db="EMBL/GenBank/DDBJ databases">
        <authorList>
            <person name="Dougan E. K."/>
            <person name="Rhodes N."/>
            <person name="Thang M."/>
            <person name="Chan C."/>
        </authorList>
    </citation>
    <scope>NUCLEOTIDE SEQUENCE</scope>
</reference>
<dbReference type="EMBL" id="CAJNDS010002221">
    <property type="protein sequence ID" value="CAE7379851.1"/>
    <property type="molecule type" value="Genomic_DNA"/>
</dbReference>
<keyword evidence="3" id="KW-1185">Reference proteome</keyword>
<proteinExistence type="predicted"/>
<feature type="transmembrane region" description="Helical" evidence="1">
    <location>
        <begin position="135"/>
        <end position="156"/>
    </location>
</feature>
<keyword evidence="1" id="KW-1133">Transmembrane helix</keyword>
<feature type="transmembrane region" description="Helical" evidence="1">
    <location>
        <begin position="199"/>
        <end position="222"/>
    </location>
</feature>
<keyword evidence="1" id="KW-0812">Transmembrane</keyword>
<evidence type="ECO:0000313" key="2">
    <source>
        <dbReference type="EMBL" id="CAE7379851.1"/>
    </source>
</evidence>
<dbReference type="Proteomes" id="UP000604046">
    <property type="component" value="Unassembled WGS sequence"/>
</dbReference>
<comment type="caution">
    <text evidence="2">The sequence shown here is derived from an EMBL/GenBank/DDBJ whole genome shotgun (WGS) entry which is preliminary data.</text>
</comment>
<keyword evidence="1" id="KW-0472">Membrane</keyword>
<sequence length="310" mass="33762">MATASVTNDLQTPIEVAVQVDWRVLYPQKSCDVGVLEASAFSTSSGPEFKGEALIQVRLRESPGVRGSCLAAGGASLKASVDFGAFSQRCKGRDRAEARELAREGTRRKEAQERMDMMIKEAATKKRNKKAWHTLKRTGAFVAILLALLLVCAAIPPESEVAAALLASATVPLCGLILCINICAASTADNAFNFRKYALFFRLGFWFACLLALLALVAMSALHALQRYVYSSVLVSAWAAGGIFCFCFVSWDSACDPRGLNKHDKKVLKRERKEALCEISNRTIRFEGSVISWPRGRPCVASWPGKYAGA</sequence>
<protein>
    <submittedName>
        <fullName evidence="2">Uncharacterized protein</fullName>
    </submittedName>
</protein>
<feature type="transmembrane region" description="Helical" evidence="1">
    <location>
        <begin position="228"/>
        <end position="251"/>
    </location>
</feature>
<gene>
    <name evidence="2" type="ORF">SNAT2548_LOCUS20738</name>
</gene>
<dbReference type="AlphaFoldDB" id="A0A812Q1M9"/>